<dbReference type="PANTHER" id="PTHR43553:SF27">
    <property type="entry name" value="ENERGY-COUPLING FACTOR TRANSPORTER ATP-BINDING PROTEIN ECFA2"/>
    <property type="match status" value="1"/>
</dbReference>
<accession>A0ABW2K017</accession>
<keyword evidence="8" id="KW-0472">Membrane</keyword>
<evidence type="ECO:0000256" key="8">
    <source>
        <dbReference type="ARBA" id="ARBA00023136"/>
    </source>
</evidence>
<keyword evidence="11" id="KW-1185">Reference proteome</keyword>
<dbReference type="InterPro" id="IPR050095">
    <property type="entry name" value="ECF_ABC_transporter_ATP-bd"/>
</dbReference>
<evidence type="ECO:0000256" key="4">
    <source>
        <dbReference type="ARBA" id="ARBA00022475"/>
    </source>
</evidence>
<evidence type="ECO:0000256" key="6">
    <source>
        <dbReference type="ARBA" id="ARBA00022840"/>
    </source>
</evidence>
<dbReference type="Proteomes" id="UP001596494">
    <property type="component" value="Unassembled WGS sequence"/>
</dbReference>
<evidence type="ECO:0000256" key="7">
    <source>
        <dbReference type="ARBA" id="ARBA00022967"/>
    </source>
</evidence>
<dbReference type="PROSITE" id="PS00211">
    <property type="entry name" value="ABC_TRANSPORTER_1"/>
    <property type="match status" value="1"/>
</dbReference>
<proteinExistence type="inferred from homology"/>
<keyword evidence="3" id="KW-0813">Transport</keyword>
<feature type="domain" description="ABC transporter" evidence="9">
    <location>
        <begin position="5"/>
        <end position="243"/>
    </location>
</feature>
<sequence length="566" mass="63070">MKPIIELNDVHFRYPGTKEHVLNGATLSIELGEFLAVIGGNGSGKTTLCKTFNGLIPNYYTGDFSGTIKVDGADVSQMTVSEMSFRVGYVYQDYENQLMRPTVLDDVSFAPLNFGDPDFMEKALWALETLGIEHLKDQSIWQLSGGQKHLAAIAGVLALDPQILIIDEPVAQLDPHHAKEIYKRLKVLQEEYGKTIIVIEHHTEFIADFCTDVLLVDKGQVLWKHPVRQGLLQIDDLLKRDIFPPQVTQAALHCDLALDAYNFPITIEDGQTYFRGLEFIKRERESESLTQENEAIASLEDLSFSAKTLSNERKTILNKISTSFHAGERIALVGTNGAGKTSLMKCLTGMSKPTSGGGFIGEHSFQKGSLEKLSKGVSYIFQNPEEMFIQDSIKNDLTFFSHSRDQDDSSFIDKLIRSFRLEEVLEKDGRLLSGGQQRRASMAIGLATNPTLLMLDEPTASLDVQSRKELIEILQEMDSVATVLVATHDMQLVAEWATRVIVMEQGEVTFDGTPREMFEYGHVWKRAGLVPPQIVQLSIELGMRPAALSVDEFTSRIKEGIPHGVC</sequence>
<evidence type="ECO:0000256" key="3">
    <source>
        <dbReference type="ARBA" id="ARBA00022448"/>
    </source>
</evidence>
<dbReference type="Gene3D" id="3.40.50.300">
    <property type="entry name" value="P-loop containing nucleotide triphosphate hydrolases"/>
    <property type="match status" value="2"/>
</dbReference>
<keyword evidence="6 10" id="KW-0067">ATP-binding</keyword>
<dbReference type="InterPro" id="IPR027417">
    <property type="entry name" value="P-loop_NTPase"/>
</dbReference>
<dbReference type="Pfam" id="PF00005">
    <property type="entry name" value="ABC_tran"/>
    <property type="match status" value="2"/>
</dbReference>
<comment type="similarity">
    <text evidence="2">Belongs to the ABC transporter superfamily.</text>
</comment>
<evidence type="ECO:0000256" key="5">
    <source>
        <dbReference type="ARBA" id="ARBA00022741"/>
    </source>
</evidence>
<evidence type="ECO:0000313" key="10">
    <source>
        <dbReference type="EMBL" id="MFC7320008.1"/>
    </source>
</evidence>
<dbReference type="RefSeq" id="WP_289217032.1">
    <property type="nucleotide sequence ID" value="NZ_JAPVRC010000011.1"/>
</dbReference>
<dbReference type="EMBL" id="JBHTBY010000002">
    <property type="protein sequence ID" value="MFC7320008.1"/>
    <property type="molecule type" value="Genomic_DNA"/>
</dbReference>
<dbReference type="SUPFAM" id="SSF52540">
    <property type="entry name" value="P-loop containing nucleoside triphosphate hydrolases"/>
    <property type="match status" value="2"/>
</dbReference>
<reference evidence="11" key="1">
    <citation type="journal article" date="2019" name="Int. J. Syst. Evol. Microbiol.">
        <title>The Global Catalogue of Microorganisms (GCM) 10K type strain sequencing project: providing services to taxonomists for standard genome sequencing and annotation.</title>
        <authorList>
            <consortium name="The Broad Institute Genomics Platform"/>
            <consortium name="The Broad Institute Genome Sequencing Center for Infectious Disease"/>
            <person name="Wu L."/>
            <person name="Ma J."/>
        </authorList>
    </citation>
    <scope>NUCLEOTIDE SEQUENCE [LARGE SCALE GENOMIC DNA]</scope>
    <source>
        <strain evidence="11">CCUG 73951</strain>
    </source>
</reference>
<evidence type="ECO:0000256" key="1">
    <source>
        <dbReference type="ARBA" id="ARBA00004202"/>
    </source>
</evidence>
<dbReference type="SMART" id="SM00382">
    <property type="entry name" value="AAA"/>
    <property type="match status" value="2"/>
</dbReference>
<keyword evidence="5" id="KW-0547">Nucleotide-binding</keyword>
<feature type="domain" description="ABC transporter" evidence="9">
    <location>
        <begin position="297"/>
        <end position="530"/>
    </location>
</feature>
<dbReference type="GO" id="GO:0005524">
    <property type="term" value="F:ATP binding"/>
    <property type="evidence" value="ECO:0007669"/>
    <property type="project" value="UniProtKB-KW"/>
</dbReference>
<dbReference type="InterPro" id="IPR003593">
    <property type="entry name" value="AAA+_ATPase"/>
</dbReference>
<dbReference type="InterPro" id="IPR015856">
    <property type="entry name" value="ABC_transpr_CbiO/EcfA_su"/>
</dbReference>
<dbReference type="InterPro" id="IPR003439">
    <property type="entry name" value="ABC_transporter-like_ATP-bd"/>
</dbReference>
<comment type="subcellular location">
    <subcellularLocation>
        <location evidence="1">Cell membrane</location>
        <topology evidence="1">Peripheral membrane protein</topology>
    </subcellularLocation>
</comment>
<evidence type="ECO:0000256" key="2">
    <source>
        <dbReference type="ARBA" id="ARBA00005417"/>
    </source>
</evidence>
<keyword evidence="4" id="KW-1003">Cell membrane</keyword>
<evidence type="ECO:0000259" key="9">
    <source>
        <dbReference type="PROSITE" id="PS50893"/>
    </source>
</evidence>
<organism evidence="10 11">
    <name type="scientific">Halobacillus campisalis</name>
    <dbReference type="NCBI Taxonomy" id="435909"/>
    <lineage>
        <taxon>Bacteria</taxon>
        <taxon>Bacillati</taxon>
        <taxon>Bacillota</taxon>
        <taxon>Bacilli</taxon>
        <taxon>Bacillales</taxon>
        <taxon>Bacillaceae</taxon>
        <taxon>Halobacillus</taxon>
    </lineage>
</organism>
<dbReference type="PANTHER" id="PTHR43553">
    <property type="entry name" value="HEAVY METAL TRANSPORTER"/>
    <property type="match status" value="1"/>
</dbReference>
<protein>
    <submittedName>
        <fullName evidence="10">ABC transporter ATP-binding protein</fullName>
    </submittedName>
</protein>
<gene>
    <name evidence="10" type="ORF">ACFQMN_03805</name>
</gene>
<keyword evidence="7" id="KW-1278">Translocase</keyword>
<dbReference type="InterPro" id="IPR017871">
    <property type="entry name" value="ABC_transporter-like_CS"/>
</dbReference>
<dbReference type="CDD" id="cd03225">
    <property type="entry name" value="ABC_cobalt_CbiO_domain1"/>
    <property type="match status" value="2"/>
</dbReference>
<name>A0ABW2K017_9BACI</name>
<evidence type="ECO:0000313" key="11">
    <source>
        <dbReference type="Proteomes" id="UP001596494"/>
    </source>
</evidence>
<comment type="caution">
    <text evidence="10">The sequence shown here is derived from an EMBL/GenBank/DDBJ whole genome shotgun (WGS) entry which is preliminary data.</text>
</comment>
<dbReference type="PROSITE" id="PS50893">
    <property type="entry name" value="ABC_TRANSPORTER_2"/>
    <property type="match status" value="2"/>
</dbReference>